<evidence type="ECO:0000313" key="3">
    <source>
        <dbReference type="Proteomes" id="UP001152759"/>
    </source>
</evidence>
<feature type="region of interest" description="Disordered" evidence="1">
    <location>
        <begin position="939"/>
        <end position="961"/>
    </location>
</feature>
<dbReference type="Proteomes" id="UP001152759">
    <property type="component" value="Chromosome 5"/>
</dbReference>
<accession>A0A9P0G2E2</accession>
<evidence type="ECO:0000256" key="1">
    <source>
        <dbReference type="SAM" id="MobiDB-lite"/>
    </source>
</evidence>
<sequence>MSSTFSEYSTNCHSETSNSFRTILHLPTMSKAKKSKHNFRCELILCLSMLQEIICKIFEMFCDQQSKKVSHDWIEAAEKQAQKLREEYFVILNYVTELIHEPRQHLQKYNVGRSHRKIIVKIKINILISKKHIFEILYELCKLKKSLRHHQNDRKRENSIYEVSSISSQVLMKIQDVCAKLKTMPANMSAEEASRRIGDACQNINLDIQGTKDGCDPKEHKYSQTEGKIDIEIQTMEGRDSVRIQKFNGELLTQNADTDHRKLSLFNELTRMEALNNVQPQIMEEKYSMSVEKYDKRTLTEDADADSERLTSLHIQSQVEPLDGNQFHITEPDDLMINQDFKTKAKTQKASENPRKMNSLSEQSKLEKVKSQKIIQSDVPESSTLHSILRAHELESKTKLDKCLVQNFNSNRNNECTVLQKTQIFREKEDELLKKIYQLLEDYLKKTKGMDRHNIKDLIEPEMLKYNERLKNLCSTVNLTKFPPSNEFIKLRTRKDDTRMTKNEQSRTFLQRIGDDSTECSHKTCFTDDELKPITATDQNIVTNKLCLKNQSILSELEQNLKPIDSNEKSSPKKFDLQSLCQDEIPHGKQMNKNQKVTTVEKVIGSKYCSDEKDSLQIKKGYLSINDQKNFKGCTSCLQHKPNCNCRDEYKVSDKELLRELRRLEMMVYCLQNESYKHLKQIREKQFGTVKSNPKNMNPGTLKSRRTEREQVLIEDASQLKNGSCRIFQCNRLKVNGGDLNQSELLNADVSSSLYKEKQEFQKKYSLNHNSPPIHKKPLTQELLSPIHENNNGEEIDNVEAEYKYQNTNIGQNKENINPELVTSHKVNTQNLRPARIKSKSENDVERILHGIPFQTDSADFTHEITGQFPIYEHKILENIQANGADRREQMVQTALRNKWNQKSFRGKRIVVANAVKYLKQKRKMLRPRRSRVVFNHVTQSETRSGQRRTEVNLKDESQQPIRSNCNEHYAGGENLSKYSLDVLTDCATSSIINDSIMSEVFSLQLTPNYYDHPQRLRKSPFTVCKTQSKNDNDICIKRNSYFINLDRDYTSKKIWQNSFNQSNDAKYENKEYLNSNVTDQNLNLGFRIPEPIFLKNSHSFSLIPNPLNPISQLDELAAEKSKVNRISHAKLDNSEIIHENVNDSDTSRMKCAANNNSLMKMKQQNLNARRNYFDQYELNAILSFTDLINLSDRHGLFNKIDSGSGTQTFSSTSSENFITTFEREENIQENQRQNIRKPEKRISNSSLQNHQSTHLSEKSERTPMNTEYTKTKLDAKSWRDLITNLLFDNQKFVPSNEKNEALLRLQKTNTMLSASDNVSAPLTSFYFDCAMDATKKGNVKTNADLKNDRSELNNYANNENLRINQRATPVKNRLQSKNIPKNFQINQNSIINSFKQRKHEKHKRPRTQFKARKSTVSIKSLTKVKQFINLTPCPDETMTQVVYPKAQLTISFMESKKRVEEIYQDPSLHFIRYHDLRKTTGDVSKVTATDIACDEEIFRNENEFLKENNSRERLHDRIIDFKREIKNLPMRLYDYNGLPLTNNNGEPLKNAYGKILVTFDENGTPILDNHKNIIFDARCKPSTSHKFNPYTPSKHNPFKVQLTNEQGKPLVLYNEEGFPVTDENGYSLFDIDGNPLIRFDSCGRPISDCKGYPLHTPSQGDIKYPEQSTRKCKESKRKRFATPQRDFTSISASILPRQCTANFENDTHPSLEISSVRTIEDFLAEENWTGQELGSDQMDLLSLLLTNDCSISSNTTSESFTDAPRHGN</sequence>
<reference evidence="2" key="1">
    <citation type="submission" date="2021-12" db="EMBL/GenBank/DDBJ databases">
        <authorList>
            <person name="King R."/>
        </authorList>
    </citation>
    <scope>NUCLEOTIDE SEQUENCE</scope>
</reference>
<protein>
    <submittedName>
        <fullName evidence="2">Uncharacterized protein</fullName>
    </submittedName>
</protein>
<evidence type="ECO:0000313" key="2">
    <source>
        <dbReference type="EMBL" id="CAH0772220.1"/>
    </source>
</evidence>
<keyword evidence="3" id="KW-1185">Reference proteome</keyword>
<dbReference type="EMBL" id="OU963866">
    <property type="protein sequence ID" value="CAH0772220.1"/>
    <property type="molecule type" value="Genomic_DNA"/>
</dbReference>
<feature type="region of interest" description="Disordered" evidence="1">
    <location>
        <begin position="1226"/>
        <end position="1267"/>
    </location>
</feature>
<feature type="region of interest" description="Disordered" evidence="1">
    <location>
        <begin position="344"/>
        <end position="373"/>
    </location>
</feature>
<proteinExistence type="predicted"/>
<feature type="compositionally biased region" description="Basic and acidic residues" evidence="1">
    <location>
        <begin position="948"/>
        <end position="958"/>
    </location>
</feature>
<name>A0A9P0G2E2_BEMTA</name>
<organism evidence="2 3">
    <name type="scientific">Bemisia tabaci</name>
    <name type="common">Sweetpotato whitefly</name>
    <name type="synonym">Aleurodes tabaci</name>
    <dbReference type="NCBI Taxonomy" id="7038"/>
    <lineage>
        <taxon>Eukaryota</taxon>
        <taxon>Metazoa</taxon>
        <taxon>Ecdysozoa</taxon>
        <taxon>Arthropoda</taxon>
        <taxon>Hexapoda</taxon>
        <taxon>Insecta</taxon>
        <taxon>Pterygota</taxon>
        <taxon>Neoptera</taxon>
        <taxon>Paraneoptera</taxon>
        <taxon>Hemiptera</taxon>
        <taxon>Sternorrhyncha</taxon>
        <taxon>Aleyrodoidea</taxon>
        <taxon>Aleyrodidae</taxon>
        <taxon>Aleyrodinae</taxon>
        <taxon>Bemisia</taxon>
    </lineage>
</organism>
<feature type="compositionally biased region" description="Polar residues" evidence="1">
    <location>
        <begin position="348"/>
        <end position="363"/>
    </location>
</feature>
<gene>
    <name evidence="2" type="ORF">BEMITA_LOCUS8853</name>
</gene>
<feature type="compositionally biased region" description="Polar residues" evidence="1">
    <location>
        <begin position="1244"/>
        <end position="1255"/>
    </location>
</feature>